<sequence length="98" mass="11006">MKKGTPGPMFDGKPRYAEGVLKLWCSNVHTLAWLKEIISGLTLSASTPLVFRRQSEIQRRVRCGIAIPDDQGRFKDSRNIGRALSYQNPWIDVDTAAC</sequence>
<evidence type="ECO:0000313" key="4">
    <source>
        <dbReference type="Proteomes" id="UP001231518"/>
    </source>
</evidence>
<gene>
    <name evidence="2" type="ORF">PYW07_014277</name>
    <name evidence="3" type="ORF">PYW07_014278</name>
</gene>
<evidence type="ECO:0000313" key="2">
    <source>
        <dbReference type="EMBL" id="KAJ8733726.1"/>
    </source>
</evidence>
<accession>A0AAD7YYH1</accession>
<dbReference type="EMBL" id="JARGEI010000003">
    <property type="protein sequence ID" value="KAJ8733727.1"/>
    <property type="molecule type" value="Genomic_DNA"/>
</dbReference>
<dbReference type="Pfam" id="PF16012">
    <property type="entry name" value="DUF4780"/>
    <property type="match status" value="1"/>
</dbReference>
<evidence type="ECO:0000313" key="3">
    <source>
        <dbReference type="EMBL" id="KAJ8733727.1"/>
    </source>
</evidence>
<dbReference type="Proteomes" id="UP001231518">
    <property type="component" value="Chromosome 5"/>
</dbReference>
<organism evidence="2 4">
    <name type="scientific">Mythimna separata</name>
    <name type="common">Oriental armyworm</name>
    <name type="synonym">Pseudaletia separata</name>
    <dbReference type="NCBI Taxonomy" id="271217"/>
    <lineage>
        <taxon>Eukaryota</taxon>
        <taxon>Metazoa</taxon>
        <taxon>Ecdysozoa</taxon>
        <taxon>Arthropoda</taxon>
        <taxon>Hexapoda</taxon>
        <taxon>Insecta</taxon>
        <taxon>Pterygota</taxon>
        <taxon>Neoptera</taxon>
        <taxon>Endopterygota</taxon>
        <taxon>Lepidoptera</taxon>
        <taxon>Glossata</taxon>
        <taxon>Ditrysia</taxon>
        <taxon>Noctuoidea</taxon>
        <taxon>Noctuidae</taxon>
        <taxon>Noctuinae</taxon>
        <taxon>Hadenini</taxon>
        <taxon>Mythimna</taxon>
    </lineage>
</organism>
<dbReference type="AlphaFoldDB" id="A0AAD7YYH1"/>
<dbReference type="EMBL" id="JARGEI010000003">
    <property type="protein sequence ID" value="KAJ8733726.1"/>
    <property type="molecule type" value="Genomic_DNA"/>
</dbReference>
<comment type="caution">
    <text evidence="2">The sequence shown here is derived from an EMBL/GenBank/DDBJ whole genome shotgun (WGS) entry which is preliminary data.</text>
</comment>
<proteinExistence type="predicted"/>
<evidence type="ECO:0000259" key="1">
    <source>
        <dbReference type="Pfam" id="PF16012"/>
    </source>
</evidence>
<name>A0AAD7YYH1_MYTSE</name>
<reference evidence="2" key="1">
    <citation type="submission" date="2023-03" db="EMBL/GenBank/DDBJ databases">
        <title>Chromosome-level genomes of two armyworms, Mythimna separata and Mythimna loreyi, provide insights into the biosynthesis and reception of sex pheromones.</title>
        <authorList>
            <person name="Zhao H."/>
        </authorList>
    </citation>
    <scope>NUCLEOTIDE SEQUENCE</scope>
    <source>
        <strain evidence="2">BeijingLab</strain>
        <tissue evidence="2">Pupa</tissue>
    </source>
</reference>
<keyword evidence="4" id="KW-1185">Reference proteome</keyword>
<feature type="domain" description="DUF4780" evidence="1">
    <location>
        <begin position="16"/>
        <end position="94"/>
    </location>
</feature>
<protein>
    <recommendedName>
        <fullName evidence="1">DUF4780 domain-containing protein</fullName>
    </recommendedName>
</protein>
<dbReference type="InterPro" id="IPR031961">
    <property type="entry name" value="DUF4780"/>
</dbReference>